<feature type="signal peptide" evidence="1">
    <location>
        <begin position="1"/>
        <end position="16"/>
    </location>
</feature>
<accession>A0A8H4AW21</accession>
<sequence>MTSIFIALCFIKTILGSKKYIYGNAVYRSNKQEFRELTYKSFVTQESLITELEKNSIVLIVGRYMLEDTEYLTLIQTVPIFTSSNKIEITSDDLLYTPLLLLFSAPIIANSHFFNNKYGRESLMLQ</sequence>
<name>A0A8H4AW21_GIGMA</name>
<organism evidence="2 3">
    <name type="scientific">Gigaspora margarita</name>
    <dbReference type="NCBI Taxonomy" id="4874"/>
    <lineage>
        <taxon>Eukaryota</taxon>
        <taxon>Fungi</taxon>
        <taxon>Fungi incertae sedis</taxon>
        <taxon>Mucoromycota</taxon>
        <taxon>Glomeromycotina</taxon>
        <taxon>Glomeromycetes</taxon>
        <taxon>Diversisporales</taxon>
        <taxon>Gigasporaceae</taxon>
        <taxon>Gigaspora</taxon>
    </lineage>
</organism>
<feature type="chain" id="PRO_5034487564" evidence="1">
    <location>
        <begin position="17"/>
        <end position="126"/>
    </location>
</feature>
<evidence type="ECO:0000313" key="2">
    <source>
        <dbReference type="EMBL" id="KAF0538529.1"/>
    </source>
</evidence>
<dbReference type="EMBL" id="WTPW01000180">
    <property type="protein sequence ID" value="KAF0538529.1"/>
    <property type="molecule type" value="Genomic_DNA"/>
</dbReference>
<evidence type="ECO:0000313" key="3">
    <source>
        <dbReference type="Proteomes" id="UP000439903"/>
    </source>
</evidence>
<proteinExistence type="predicted"/>
<evidence type="ECO:0000256" key="1">
    <source>
        <dbReference type="SAM" id="SignalP"/>
    </source>
</evidence>
<protein>
    <submittedName>
        <fullName evidence="2">Uncharacterized protein</fullName>
    </submittedName>
</protein>
<dbReference type="Proteomes" id="UP000439903">
    <property type="component" value="Unassembled WGS sequence"/>
</dbReference>
<gene>
    <name evidence="2" type="ORF">F8M41_007736</name>
</gene>
<comment type="caution">
    <text evidence="2">The sequence shown here is derived from an EMBL/GenBank/DDBJ whole genome shotgun (WGS) entry which is preliminary data.</text>
</comment>
<keyword evidence="3" id="KW-1185">Reference proteome</keyword>
<reference evidence="2 3" key="1">
    <citation type="journal article" date="2019" name="Environ. Microbiol.">
        <title>At the nexus of three kingdoms: the genome of the mycorrhizal fungus Gigaspora margarita provides insights into plant, endobacterial and fungal interactions.</title>
        <authorList>
            <person name="Venice F."/>
            <person name="Ghignone S."/>
            <person name="Salvioli di Fossalunga A."/>
            <person name="Amselem J."/>
            <person name="Novero M."/>
            <person name="Xianan X."/>
            <person name="Sedzielewska Toro K."/>
            <person name="Morin E."/>
            <person name="Lipzen A."/>
            <person name="Grigoriev I.V."/>
            <person name="Henrissat B."/>
            <person name="Martin F.M."/>
            <person name="Bonfante P."/>
        </authorList>
    </citation>
    <scope>NUCLEOTIDE SEQUENCE [LARGE SCALE GENOMIC DNA]</scope>
    <source>
        <strain evidence="2 3">BEG34</strain>
    </source>
</reference>
<dbReference type="AlphaFoldDB" id="A0A8H4AW21"/>
<keyword evidence="1" id="KW-0732">Signal</keyword>
<dbReference type="OrthoDB" id="2433613at2759"/>